<name>A0A402AR59_9CHLR</name>
<evidence type="ECO:0000256" key="4">
    <source>
        <dbReference type="ARBA" id="ARBA00023136"/>
    </source>
</evidence>
<proteinExistence type="predicted"/>
<dbReference type="RefSeq" id="WP_126553325.1">
    <property type="nucleotide sequence ID" value="NZ_BIFS01000001.1"/>
</dbReference>
<evidence type="ECO:0000256" key="3">
    <source>
        <dbReference type="ARBA" id="ARBA00022989"/>
    </source>
</evidence>
<dbReference type="Pfam" id="PF12698">
    <property type="entry name" value="ABC2_membrane_3"/>
    <property type="match status" value="1"/>
</dbReference>
<organism evidence="7 8">
    <name type="scientific">Dictyobacter kobayashii</name>
    <dbReference type="NCBI Taxonomy" id="2014872"/>
    <lineage>
        <taxon>Bacteria</taxon>
        <taxon>Bacillati</taxon>
        <taxon>Chloroflexota</taxon>
        <taxon>Ktedonobacteria</taxon>
        <taxon>Ktedonobacterales</taxon>
        <taxon>Dictyobacteraceae</taxon>
        <taxon>Dictyobacter</taxon>
    </lineage>
</organism>
<evidence type="ECO:0000256" key="5">
    <source>
        <dbReference type="SAM" id="Phobius"/>
    </source>
</evidence>
<sequence>MLSTFFRVVWVILRKDIAIFLRQPANMAATILPPVAFLLIGALGAVAVGRNPVALVTLDSGAKGQQMAQIFHQADVFRITDTTPAQAKTLLNTVKVAAVITIPADFTQRVSAHQSAPIEVTVNNLNLDFTNDIRRSVPDAITQFYQAQGSASPIAVTMHETNLRQRDIELFQYGVLPTILLLLCISGILNGGLAAAREWESYTVKELLLAPVARGAIILGKVLAGFSISFILGTLVLLLGYILGWTQPEGIYWLTTLLTLALIALFSAGLGVAIGAALQRIQPVLAVSINVAVYLFFLAGGIGVLAFEPDWLQNIAAFVPLTYGRHALEQAIFYHSADQFSLDISILIVSAAITITLGILAMRRSLSH</sequence>
<feature type="transmembrane region" description="Helical" evidence="5">
    <location>
        <begin position="344"/>
        <end position="362"/>
    </location>
</feature>
<evidence type="ECO:0000256" key="1">
    <source>
        <dbReference type="ARBA" id="ARBA00004141"/>
    </source>
</evidence>
<dbReference type="OrthoDB" id="4916864at2"/>
<keyword evidence="4 5" id="KW-0472">Membrane</keyword>
<evidence type="ECO:0000313" key="7">
    <source>
        <dbReference type="EMBL" id="GCE21578.1"/>
    </source>
</evidence>
<dbReference type="GO" id="GO:0016740">
    <property type="term" value="F:transferase activity"/>
    <property type="evidence" value="ECO:0007669"/>
    <property type="project" value="UniProtKB-KW"/>
</dbReference>
<feature type="transmembrane region" description="Helical" evidence="5">
    <location>
        <begin position="284"/>
        <end position="307"/>
    </location>
</feature>
<evidence type="ECO:0000256" key="2">
    <source>
        <dbReference type="ARBA" id="ARBA00022692"/>
    </source>
</evidence>
<keyword evidence="7" id="KW-0808">Transferase</keyword>
<keyword evidence="8" id="KW-1185">Reference proteome</keyword>
<feature type="domain" description="ABC transmembrane type-2" evidence="6">
    <location>
        <begin position="138"/>
        <end position="365"/>
    </location>
</feature>
<gene>
    <name evidence="7" type="ORF">KDK_53780</name>
</gene>
<dbReference type="GO" id="GO:0016020">
    <property type="term" value="C:membrane"/>
    <property type="evidence" value="ECO:0007669"/>
    <property type="project" value="UniProtKB-SubCell"/>
</dbReference>
<dbReference type="EMBL" id="BIFS01000001">
    <property type="protein sequence ID" value="GCE21578.1"/>
    <property type="molecule type" value="Genomic_DNA"/>
</dbReference>
<dbReference type="InterPro" id="IPR047817">
    <property type="entry name" value="ABC2_TM_bact-type"/>
</dbReference>
<comment type="subcellular location">
    <subcellularLocation>
        <location evidence="1">Membrane</location>
        <topology evidence="1">Multi-pass membrane protein</topology>
    </subcellularLocation>
</comment>
<feature type="transmembrane region" description="Helical" evidence="5">
    <location>
        <begin position="217"/>
        <end position="244"/>
    </location>
</feature>
<reference evidence="8" key="1">
    <citation type="submission" date="2018-12" db="EMBL/GenBank/DDBJ databases">
        <title>Tengunoibacter tsumagoiensis gen. nov., sp. nov., Dictyobacter kobayashii sp. nov., D. alpinus sp. nov., and D. joshuensis sp. nov. and description of Dictyobacteraceae fam. nov. within the order Ktedonobacterales isolated from Tengu-no-mugimeshi.</title>
        <authorList>
            <person name="Wang C.M."/>
            <person name="Zheng Y."/>
            <person name="Sakai Y."/>
            <person name="Toyoda A."/>
            <person name="Minakuchi Y."/>
            <person name="Abe K."/>
            <person name="Yokota A."/>
            <person name="Yabe S."/>
        </authorList>
    </citation>
    <scope>NUCLEOTIDE SEQUENCE [LARGE SCALE GENOMIC DNA]</scope>
    <source>
        <strain evidence="8">Uno11</strain>
    </source>
</reference>
<dbReference type="InterPro" id="IPR051328">
    <property type="entry name" value="T7SS_ABC-Transporter"/>
</dbReference>
<dbReference type="PANTHER" id="PTHR43077">
    <property type="entry name" value="TRANSPORT PERMEASE YVFS-RELATED"/>
    <property type="match status" value="1"/>
</dbReference>
<dbReference type="Proteomes" id="UP000287188">
    <property type="component" value="Unassembled WGS sequence"/>
</dbReference>
<keyword evidence="3 5" id="KW-1133">Transmembrane helix</keyword>
<keyword evidence="2 5" id="KW-0812">Transmembrane</keyword>
<protein>
    <submittedName>
        <fullName evidence="7">Mannose-1-phosphate guanyltransferase</fullName>
    </submittedName>
</protein>
<accession>A0A402AR59</accession>
<feature type="transmembrane region" description="Helical" evidence="5">
    <location>
        <begin position="250"/>
        <end position="277"/>
    </location>
</feature>
<dbReference type="InterPro" id="IPR013525">
    <property type="entry name" value="ABC2_TM"/>
</dbReference>
<dbReference type="PANTHER" id="PTHR43077:SF10">
    <property type="entry name" value="TRANSPORT PERMEASE PROTEIN"/>
    <property type="match status" value="1"/>
</dbReference>
<evidence type="ECO:0000259" key="6">
    <source>
        <dbReference type="PROSITE" id="PS51012"/>
    </source>
</evidence>
<evidence type="ECO:0000313" key="8">
    <source>
        <dbReference type="Proteomes" id="UP000287188"/>
    </source>
</evidence>
<dbReference type="AlphaFoldDB" id="A0A402AR59"/>
<dbReference type="Gene3D" id="3.40.1710.10">
    <property type="entry name" value="abc type-2 transporter like domain"/>
    <property type="match status" value="1"/>
</dbReference>
<feature type="transmembrane region" description="Helical" evidence="5">
    <location>
        <begin position="170"/>
        <end position="196"/>
    </location>
</feature>
<dbReference type="PROSITE" id="PS51012">
    <property type="entry name" value="ABC_TM2"/>
    <property type="match status" value="1"/>
</dbReference>
<comment type="caution">
    <text evidence="7">The sequence shown here is derived from an EMBL/GenBank/DDBJ whole genome shotgun (WGS) entry which is preliminary data.</text>
</comment>
<dbReference type="GO" id="GO:0140359">
    <property type="term" value="F:ABC-type transporter activity"/>
    <property type="evidence" value="ECO:0007669"/>
    <property type="project" value="InterPro"/>
</dbReference>